<evidence type="ECO:0000313" key="2">
    <source>
        <dbReference type="EMBL" id="SNQ51350.1"/>
    </source>
</evidence>
<reference evidence="2 3" key="1">
    <citation type="submission" date="2017-06" db="EMBL/GenBank/DDBJ databases">
        <authorList>
            <person name="Kim H.J."/>
            <person name="Triplett B.A."/>
        </authorList>
    </citation>
    <scope>NUCLEOTIDE SEQUENCE [LARGE SCALE GENOMIC DNA]</scope>
    <source>
        <strain evidence="2">FRACA_ARgP5</strain>
    </source>
</reference>
<dbReference type="EMBL" id="FZMO01000534">
    <property type="protein sequence ID" value="SNQ51350.1"/>
    <property type="molecule type" value="Genomic_DNA"/>
</dbReference>
<feature type="compositionally biased region" description="Polar residues" evidence="1">
    <location>
        <begin position="76"/>
        <end position="85"/>
    </location>
</feature>
<sequence>MTPIYCVTPIYDDRVRPLPEIMPGAVRSGVAYRSGRDRWYLTAEGRQHAAPFKGGYGYLTPGSPPHSVNPKLPLSQDESWSTRGEGSTRCRCWAERSRCWTRSRTGHPACV</sequence>
<organism evidence="2 3">
    <name type="scientific">Frankia canadensis</name>
    <dbReference type="NCBI Taxonomy" id="1836972"/>
    <lineage>
        <taxon>Bacteria</taxon>
        <taxon>Bacillati</taxon>
        <taxon>Actinomycetota</taxon>
        <taxon>Actinomycetes</taxon>
        <taxon>Frankiales</taxon>
        <taxon>Frankiaceae</taxon>
        <taxon>Frankia</taxon>
    </lineage>
</organism>
<evidence type="ECO:0000313" key="3">
    <source>
        <dbReference type="Proteomes" id="UP000234331"/>
    </source>
</evidence>
<protein>
    <submittedName>
        <fullName evidence="2">Uncharacterized protein</fullName>
    </submittedName>
</protein>
<dbReference type="AlphaFoldDB" id="A0A2I2L0B7"/>
<keyword evidence="3" id="KW-1185">Reference proteome</keyword>
<accession>A0A2I2L0B7</accession>
<gene>
    <name evidence="2" type="ORF">FRACA_680024</name>
</gene>
<feature type="region of interest" description="Disordered" evidence="1">
    <location>
        <begin position="63"/>
        <end position="85"/>
    </location>
</feature>
<name>A0A2I2L0B7_9ACTN</name>
<proteinExistence type="predicted"/>
<evidence type="ECO:0000256" key="1">
    <source>
        <dbReference type="SAM" id="MobiDB-lite"/>
    </source>
</evidence>
<dbReference type="Proteomes" id="UP000234331">
    <property type="component" value="Unassembled WGS sequence"/>
</dbReference>